<proteinExistence type="predicted"/>
<feature type="compositionally biased region" description="Basic and acidic residues" evidence="1">
    <location>
        <begin position="16"/>
        <end position="25"/>
    </location>
</feature>
<feature type="domain" description="J" evidence="2">
    <location>
        <begin position="30"/>
        <end position="97"/>
    </location>
</feature>
<reference evidence="3 4" key="1">
    <citation type="journal article" date="2018" name="BMC Genomics">
        <title>Comparative genome analyses reveal sequence features reflecting distinct modes of host-adaptation between dicot and monocot powdery mildew.</title>
        <authorList>
            <person name="Wu Y."/>
            <person name="Ma X."/>
            <person name="Pan Z."/>
            <person name="Kale S.D."/>
            <person name="Song Y."/>
            <person name="King H."/>
            <person name="Zhang Q."/>
            <person name="Presley C."/>
            <person name="Deng X."/>
            <person name="Wei C.I."/>
            <person name="Xiao S."/>
        </authorList>
    </citation>
    <scope>NUCLEOTIDE SEQUENCE [LARGE SCALE GENOMIC DNA]</scope>
    <source>
        <strain evidence="3">UMSG2</strain>
    </source>
</reference>
<evidence type="ECO:0000259" key="2">
    <source>
        <dbReference type="PROSITE" id="PS50076"/>
    </source>
</evidence>
<gene>
    <name evidence="3" type="ORF">OnM2_021014</name>
</gene>
<dbReference type="InterPro" id="IPR018253">
    <property type="entry name" value="DnaJ_domain_CS"/>
</dbReference>
<name>A0A420I354_9PEZI</name>
<dbReference type="InterPro" id="IPR036869">
    <property type="entry name" value="J_dom_sf"/>
</dbReference>
<dbReference type="SMART" id="SM00271">
    <property type="entry name" value="DnaJ"/>
    <property type="match status" value="1"/>
</dbReference>
<dbReference type="PANTHER" id="PTHR44144:SF1">
    <property type="entry name" value="DNAJ HOMOLOG SUBFAMILY C MEMBER 9"/>
    <property type="match status" value="1"/>
</dbReference>
<protein>
    <submittedName>
        <fullName evidence="3">Putative J domain-containing protein</fullName>
    </submittedName>
</protein>
<evidence type="ECO:0000313" key="3">
    <source>
        <dbReference type="EMBL" id="RKF64120.1"/>
    </source>
</evidence>
<dbReference type="PANTHER" id="PTHR44144">
    <property type="entry name" value="DNAJ HOMOLOG SUBFAMILY C MEMBER 9"/>
    <property type="match status" value="1"/>
</dbReference>
<sequence>MIMSTKTKKKASSTRPNDKEDLDKIPHSIEPYAVLNLENSATADQIKSAYRKAALKHHPDKVSADRKQEAHAKFQEIAFAYAILSDPKRRKRYDLTGSTAECLNFGENDDEFSWEIFFREQFKEVVTEDAIEKFSKTYKGSADERDDLISAYNESKGKWDYIYEVVMLSDPLEDEDRFRVILDQAIQDGEIQSFKSYVHESRNAKKRRIESRLREKEELAELAMAAGAEDLLKPQSKIEGEASLKALIHKNQMGRKSFLDQLEARYAQPKSKIKGAKTIKSRKRVFQENDIEPSDEEFMLARKRMEQQQTKKKK</sequence>
<dbReference type="SUPFAM" id="SSF46565">
    <property type="entry name" value="Chaperone J-domain"/>
    <property type="match status" value="1"/>
</dbReference>
<dbReference type="PROSITE" id="PS50076">
    <property type="entry name" value="DNAJ_2"/>
    <property type="match status" value="1"/>
</dbReference>
<dbReference type="Proteomes" id="UP000286134">
    <property type="component" value="Unassembled WGS sequence"/>
</dbReference>
<evidence type="ECO:0000256" key="1">
    <source>
        <dbReference type="SAM" id="MobiDB-lite"/>
    </source>
</evidence>
<feature type="region of interest" description="Disordered" evidence="1">
    <location>
        <begin position="1"/>
        <end position="25"/>
    </location>
</feature>
<dbReference type="GO" id="GO:0005634">
    <property type="term" value="C:nucleus"/>
    <property type="evidence" value="ECO:0007669"/>
    <property type="project" value="TreeGrafter"/>
</dbReference>
<dbReference type="Pfam" id="PF23302">
    <property type="entry name" value="HTH_DNAJC9"/>
    <property type="match status" value="1"/>
</dbReference>
<evidence type="ECO:0000313" key="4">
    <source>
        <dbReference type="Proteomes" id="UP000286134"/>
    </source>
</evidence>
<dbReference type="CDD" id="cd06257">
    <property type="entry name" value="DnaJ"/>
    <property type="match status" value="1"/>
</dbReference>
<accession>A0A420I354</accession>
<feature type="compositionally biased region" description="Basic residues" evidence="1">
    <location>
        <begin position="1"/>
        <end position="12"/>
    </location>
</feature>
<dbReference type="OrthoDB" id="110024at2759"/>
<dbReference type="InterPro" id="IPR052594">
    <property type="entry name" value="J_domain-containing_protein"/>
</dbReference>
<dbReference type="AlphaFoldDB" id="A0A420I354"/>
<dbReference type="GO" id="GO:0031072">
    <property type="term" value="F:heat shock protein binding"/>
    <property type="evidence" value="ECO:0007669"/>
    <property type="project" value="TreeGrafter"/>
</dbReference>
<organism evidence="3 4">
    <name type="scientific">Erysiphe neolycopersici</name>
    <dbReference type="NCBI Taxonomy" id="212602"/>
    <lineage>
        <taxon>Eukaryota</taxon>
        <taxon>Fungi</taxon>
        <taxon>Dikarya</taxon>
        <taxon>Ascomycota</taxon>
        <taxon>Pezizomycotina</taxon>
        <taxon>Leotiomycetes</taxon>
        <taxon>Erysiphales</taxon>
        <taxon>Erysiphaceae</taxon>
        <taxon>Erysiphe</taxon>
    </lineage>
</organism>
<dbReference type="FunFam" id="1.10.287.110:FF:000110">
    <property type="entry name" value="DnaJ domain protein (AFU_orthologue AFUA_2G13210)"/>
    <property type="match status" value="1"/>
</dbReference>
<dbReference type="Gene3D" id="1.10.287.110">
    <property type="entry name" value="DnaJ domain"/>
    <property type="match status" value="1"/>
</dbReference>
<dbReference type="GO" id="GO:0005737">
    <property type="term" value="C:cytoplasm"/>
    <property type="evidence" value="ECO:0007669"/>
    <property type="project" value="TreeGrafter"/>
</dbReference>
<dbReference type="PROSITE" id="PS00636">
    <property type="entry name" value="DNAJ_1"/>
    <property type="match status" value="1"/>
</dbReference>
<dbReference type="EMBL" id="MCFK01002120">
    <property type="protein sequence ID" value="RKF64120.1"/>
    <property type="molecule type" value="Genomic_DNA"/>
</dbReference>
<dbReference type="InterPro" id="IPR056453">
    <property type="entry name" value="HTH_DNAJC9"/>
</dbReference>
<dbReference type="InterPro" id="IPR001623">
    <property type="entry name" value="DnaJ_domain"/>
</dbReference>
<dbReference type="Pfam" id="PF00226">
    <property type="entry name" value="DnaJ"/>
    <property type="match status" value="1"/>
</dbReference>
<comment type="caution">
    <text evidence="3">The sequence shown here is derived from an EMBL/GenBank/DDBJ whole genome shotgun (WGS) entry which is preliminary data.</text>
</comment>
<dbReference type="PRINTS" id="PR00625">
    <property type="entry name" value="JDOMAIN"/>
</dbReference>
<keyword evidence="4" id="KW-1185">Reference proteome</keyword>